<keyword evidence="5 13" id="KW-0752">Steroid biosynthesis</keyword>
<evidence type="ECO:0000256" key="13">
    <source>
        <dbReference type="RuleBase" id="RU369120"/>
    </source>
</evidence>
<evidence type="ECO:0000313" key="14">
    <source>
        <dbReference type="EMBL" id="SLM37338.1"/>
    </source>
</evidence>
<feature type="transmembrane region" description="Helical" evidence="13">
    <location>
        <begin position="322"/>
        <end position="341"/>
    </location>
</feature>
<feature type="transmembrane region" description="Helical" evidence="13">
    <location>
        <begin position="252"/>
        <end position="272"/>
    </location>
</feature>
<evidence type="ECO:0000256" key="11">
    <source>
        <dbReference type="ARBA" id="ARBA00023166"/>
    </source>
</evidence>
<keyword evidence="10 13" id="KW-0472">Membrane</keyword>
<feature type="transmembrane region" description="Helical" evidence="13">
    <location>
        <begin position="445"/>
        <end position="464"/>
    </location>
</feature>
<feature type="transmembrane region" description="Helical" evidence="13">
    <location>
        <begin position="161"/>
        <end position="180"/>
    </location>
</feature>
<dbReference type="GO" id="GO:0006696">
    <property type="term" value="P:ergosterol biosynthetic process"/>
    <property type="evidence" value="ECO:0007669"/>
    <property type="project" value="TreeGrafter"/>
</dbReference>
<keyword evidence="6 13" id="KW-1133">Transmembrane helix</keyword>
<keyword evidence="12 13" id="KW-0753">Steroid metabolism</keyword>
<dbReference type="PANTHER" id="PTHR21257:SF52">
    <property type="entry name" value="DELTA(14)-STEROL REDUCTASE TM7SF2"/>
    <property type="match status" value="1"/>
</dbReference>
<dbReference type="EMBL" id="FWEW01001571">
    <property type="protein sequence ID" value="SLM37338.1"/>
    <property type="molecule type" value="Genomic_DNA"/>
</dbReference>
<evidence type="ECO:0000256" key="7">
    <source>
        <dbReference type="ARBA" id="ARBA00023002"/>
    </source>
</evidence>
<evidence type="ECO:0000256" key="8">
    <source>
        <dbReference type="ARBA" id="ARBA00023011"/>
    </source>
</evidence>
<dbReference type="GO" id="GO:0005789">
    <property type="term" value="C:endoplasmic reticulum membrane"/>
    <property type="evidence" value="ECO:0007669"/>
    <property type="project" value="TreeGrafter"/>
</dbReference>
<proteinExistence type="inferred from homology"/>
<evidence type="ECO:0000256" key="6">
    <source>
        <dbReference type="ARBA" id="ARBA00022989"/>
    </source>
</evidence>
<dbReference type="PROSITE" id="PS01018">
    <property type="entry name" value="STEROL_REDUCT_2"/>
    <property type="match status" value="1"/>
</dbReference>
<keyword evidence="8 13" id="KW-0756">Sterol biosynthesis</keyword>
<keyword evidence="9 13" id="KW-0443">Lipid metabolism</keyword>
<keyword evidence="11 13" id="KW-1207">Sterol metabolism</keyword>
<dbReference type="PROSITE" id="PS01017">
    <property type="entry name" value="STEROL_REDUCT_1"/>
    <property type="match status" value="1"/>
</dbReference>
<feature type="transmembrane region" description="Helical" evidence="13">
    <location>
        <begin position="123"/>
        <end position="141"/>
    </location>
</feature>
<comment type="similarity">
    <text evidence="2 13">Belongs to the ERG4/ERG24 family.</text>
</comment>
<protein>
    <recommendedName>
        <fullName evidence="13">Delta(14)-sterol reductase</fullName>
    </recommendedName>
    <alternativeName>
        <fullName evidence="13">C-14 sterol reductase</fullName>
    </alternativeName>
    <alternativeName>
        <fullName evidence="13">Sterol C14-reductase</fullName>
    </alternativeName>
</protein>
<dbReference type="InterPro" id="IPR018083">
    <property type="entry name" value="Sterol_reductase_CS"/>
</dbReference>
<comment type="subcellular location">
    <subcellularLocation>
        <location evidence="1">Membrane</location>
        <topology evidence="1">Multi-pass membrane protein</topology>
    </subcellularLocation>
</comment>
<dbReference type="PANTHER" id="PTHR21257">
    <property type="entry name" value="DELTA(14)-STEROL REDUCTASE"/>
    <property type="match status" value="1"/>
</dbReference>
<keyword evidence="15" id="KW-1185">Reference proteome</keyword>
<evidence type="ECO:0000256" key="5">
    <source>
        <dbReference type="ARBA" id="ARBA00022955"/>
    </source>
</evidence>
<evidence type="ECO:0000256" key="1">
    <source>
        <dbReference type="ARBA" id="ARBA00004141"/>
    </source>
</evidence>
<name>A0A1W5D2F7_9LECA</name>
<dbReference type="GO" id="GO:0050613">
    <property type="term" value="F:Delta14-sterol reductase activity"/>
    <property type="evidence" value="ECO:0007669"/>
    <property type="project" value="UniProtKB-ARBA"/>
</dbReference>
<evidence type="ECO:0000313" key="15">
    <source>
        <dbReference type="Proteomes" id="UP000192927"/>
    </source>
</evidence>
<feature type="transmembrane region" description="Helical" evidence="13">
    <location>
        <begin position="292"/>
        <end position="310"/>
    </location>
</feature>
<evidence type="ECO:0000256" key="10">
    <source>
        <dbReference type="ARBA" id="ARBA00023136"/>
    </source>
</evidence>
<evidence type="ECO:0000256" key="2">
    <source>
        <dbReference type="ARBA" id="ARBA00005402"/>
    </source>
</evidence>
<evidence type="ECO:0000256" key="4">
    <source>
        <dbReference type="ARBA" id="ARBA00022692"/>
    </source>
</evidence>
<comment type="caution">
    <text evidence="13">Lacks conserved residue(s) required for the propagation of feature annotation.</text>
</comment>
<keyword evidence="4 13" id="KW-0812">Transmembrane</keyword>
<reference evidence="15" key="1">
    <citation type="submission" date="2017-03" db="EMBL/GenBank/DDBJ databases">
        <authorList>
            <person name="Sharma R."/>
            <person name="Thines M."/>
        </authorList>
    </citation>
    <scope>NUCLEOTIDE SEQUENCE [LARGE SCALE GENOMIC DNA]</scope>
</reference>
<dbReference type="Proteomes" id="UP000192927">
    <property type="component" value="Unassembled WGS sequence"/>
</dbReference>
<sequence length="497" mass="55064">MSKSERKSVLPSDPSHGYEFGGPIGAFAASFGLPLVCYLTTFLCNDIAGCPIPSALHPSKLDFATLKQEAGWPKDGILGLGSLKVTVAVLAYYGQSLLLQALLPGEEIEGVKLKSGGRLKYKFNAFNSAMVVLGVAAAGTALQGPDFPLWTFIWNKHTQLITANLGIAFALACFVYVRSFSVKSGNADNRELAAGGHSGNLIYDWFIGRELNPRIMLPFFGTIDIKAFCELRPGMLGWVLLDLAYIARQYKLYGYISDSIILITLFQSLYVLDALWMEPAILTTIDITTDGFGFMLAFGDLAWLPFIYSLQARYLSVYPVHLGLWGILGVLAVQGLGYSIFRGANNEKNRFRTDPNDPKISHLEYMETASGSKLLVSGWWGTARHINYLGDWIMAWSYCLPTGIAGYLIQHSSPAPIRDGQSPADGSSIGGAPIRTQVVQGEARGWGMLISYFYVIYFAILLIHREMRDEEKCMRKYGKDWDEYKKKVPWRILPGVY</sequence>
<dbReference type="AlphaFoldDB" id="A0A1W5D2F7"/>
<accession>A0A1W5D2F7</accession>
<evidence type="ECO:0000256" key="3">
    <source>
        <dbReference type="ARBA" id="ARBA00022516"/>
    </source>
</evidence>
<dbReference type="Pfam" id="PF01222">
    <property type="entry name" value="ERG4_ERG24"/>
    <property type="match status" value="1"/>
</dbReference>
<keyword evidence="7 13" id="KW-0560">Oxidoreductase</keyword>
<keyword evidence="3 13" id="KW-0444">Lipid biosynthesis</keyword>
<organism evidence="14 15">
    <name type="scientific">Lasallia pustulata</name>
    <dbReference type="NCBI Taxonomy" id="136370"/>
    <lineage>
        <taxon>Eukaryota</taxon>
        <taxon>Fungi</taxon>
        <taxon>Dikarya</taxon>
        <taxon>Ascomycota</taxon>
        <taxon>Pezizomycotina</taxon>
        <taxon>Lecanoromycetes</taxon>
        <taxon>OSLEUM clade</taxon>
        <taxon>Umbilicariomycetidae</taxon>
        <taxon>Umbilicariales</taxon>
        <taxon>Umbilicariaceae</taxon>
        <taxon>Lasallia</taxon>
    </lineage>
</organism>
<dbReference type="Gene3D" id="1.20.120.1630">
    <property type="match status" value="1"/>
</dbReference>
<evidence type="ECO:0000256" key="9">
    <source>
        <dbReference type="ARBA" id="ARBA00023098"/>
    </source>
</evidence>
<dbReference type="InterPro" id="IPR001171">
    <property type="entry name" value="ERG24_DHCR-like"/>
</dbReference>
<evidence type="ECO:0000256" key="12">
    <source>
        <dbReference type="ARBA" id="ARBA00023221"/>
    </source>
</evidence>